<evidence type="ECO:0000313" key="5">
    <source>
        <dbReference type="EMBL" id="PSM52567.1"/>
    </source>
</evidence>
<sequence>MQNNFEKNGSENLATNPKNGDVELTKEEEQRYAELCQMAFNFARSNNADDLKTMIEAGLNVNLKNEKGDSLLMLASYNNSYETAKMLISKGALVDEKNDRGQTPLAGVCFKGYLDMVKLLVENGANIDENNGMGMTPYSFAIMFGRKDVANYLLQKSKKRGLLKRASFWILNIFKNTKKEN</sequence>
<name>A0A2P8R246_9BACT</name>
<dbReference type="InterPro" id="IPR050776">
    <property type="entry name" value="Ank_Repeat/CDKN_Inhibitor"/>
</dbReference>
<organism evidence="5 6">
    <name type="scientific">Campylobacter blaseri</name>
    <dbReference type="NCBI Taxonomy" id="2042961"/>
    <lineage>
        <taxon>Bacteria</taxon>
        <taxon>Pseudomonadati</taxon>
        <taxon>Campylobacterota</taxon>
        <taxon>Epsilonproteobacteria</taxon>
        <taxon>Campylobacterales</taxon>
        <taxon>Campylobacteraceae</taxon>
        <taxon>Campylobacter</taxon>
    </lineage>
</organism>
<reference evidence="6" key="1">
    <citation type="submission" date="2017-10" db="EMBL/GenBank/DDBJ databases">
        <title>Campylobacter species from seals.</title>
        <authorList>
            <person name="Gilbert M.J."/>
            <person name="Zomer A.L."/>
            <person name="Timmerman A.J."/>
            <person name="Duim B."/>
            <person name="Wagenaar J.A."/>
        </authorList>
    </citation>
    <scope>NUCLEOTIDE SEQUENCE [LARGE SCALE GENOMIC DNA]</scope>
    <source>
        <strain evidence="6">17S00004-5</strain>
    </source>
</reference>
<dbReference type="PROSITE" id="PS50088">
    <property type="entry name" value="ANK_REPEAT"/>
    <property type="match status" value="2"/>
</dbReference>
<dbReference type="Proteomes" id="UP000240535">
    <property type="component" value="Unassembled WGS sequence"/>
</dbReference>
<protein>
    <submittedName>
        <fullName evidence="5">Uncharacterized protein</fullName>
    </submittedName>
</protein>
<evidence type="ECO:0000256" key="1">
    <source>
        <dbReference type="ARBA" id="ARBA00022737"/>
    </source>
</evidence>
<evidence type="ECO:0000256" key="2">
    <source>
        <dbReference type="ARBA" id="ARBA00023043"/>
    </source>
</evidence>
<dbReference type="PROSITE" id="PS50297">
    <property type="entry name" value="ANK_REP_REGION"/>
    <property type="match status" value="2"/>
</dbReference>
<proteinExistence type="predicted"/>
<evidence type="ECO:0000313" key="6">
    <source>
        <dbReference type="Proteomes" id="UP000240535"/>
    </source>
</evidence>
<dbReference type="InterPro" id="IPR036770">
    <property type="entry name" value="Ankyrin_rpt-contain_sf"/>
</dbReference>
<evidence type="ECO:0000256" key="4">
    <source>
        <dbReference type="SAM" id="MobiDB-lite"/>
    </source>
</evidence>
<keyword evidence="2 3" id="KW-0040">ANK repeat</keyword>
<feature type="repeat" description="ANK" evidence="3">
    <location>
        <begin position="100"/>
        <end position="132"/>
    </location>
</feature>
<comment type="caution">
    <text evidence="5">The sequence shown here is derived from an EMBL/GenBank/DDBJ whole genome shotgun (WGS) entry which is preliminary data.</text>
</comment>
<dbReference type="SMART" id="SM00248">
    <property type="entry name" value="ANK"/>
    <property type="match status" value="3"/>
</dbReference>
<dbReference type="Gene3D" id="1.25.40.20">
    <property type="entry name" value="Ankyrin repeat-containing domain"/>
    <property type="match status" value="1"/>
</dbReference>
<dbReference type="OrthoDB" id="671583at2"/>
<evidence type="ECO:0000256" key="3">
    <source>
        <dbReference type="PROSITE-ProRule" id="PRU00023"/>
    </source>
</evidence>
<keyword evidence="1" id="KW-0677">Repeat</keyword>
<keyword evidence="6" id="KW-1185">Reference proteome</keyword>
<accession>A0A2P8R246</accession>
<dbReference type="Pfam" id="PF12796">
    <property type="entry name" value="Ank_2"/>
    <property type="match status" value="1"/>
</dbReference>
<dbReference type="InterPro" id="IPR002110">
    <property type="entry name" value="Ankyrin_rpt"/>
</dbReference>
<feature type="compositionally biased region" description="Polar residues" evidence="4">
    <location>
        <begin position="1"/>
        <end position="18"/>
    </location>
</feature>
<dbReference type="PANTHER" id="PTHR24201">
    <property type="entry name" value="ANK_REP_REGION DOMAIN-CONTAINING PROTEIN"/>
    <property type="match status" value="1"/>
</dbReference>
<feature type="region of interest" description="Disordered" evidence="4">
    <location>
        <begin position="1"/>
        <end position="22"/>
    </location>
</feature>
<gene>
    <name evidence="5" type="ORF">CQ405_02230</name>
</gene>
<feature type="repeat" description="ANK" evidence="3">
    <location>
        <begin position="67"/>
        <end position="99"/>
    </location>
</feature>
<dbReference type="SUPFAM" id="SSF48403">
    <property type="entry name" value="Ankyrin repeat"/>
    <property type="match status" value="1"/>
</dbReference>
<dbReference type="EMBL" id="PDHH01000002">
    <property type="protein sequence ID" value="PSM52567.1"/>
    <property type="molecule type" value="Genomic_DNA"/>
</dbReference>
<dbReference type="AlphaFoldDB" id="A0A2P8R246"/>